<accession>C9ZNX7</accession>
<evidence type="ECO:0000313" key="1">
    <source>
        <dbReference type="EMBL" id="CBH11105.1"/>
    </source>
</evidence>
<dbReference type="AlphaFoldDB" id="C9ZNX7"/>
<gene>
    <name evidence="1" type="ORF">TbgDal_V2430</name>
</gene>
<reference evidence="2" key="1">
    <citation type="journal article" date="2010" name="PLoS Negl. Trop. Dis.">
        <title>The genome sequence of Trypanosoma brucei gambiense, causative agent of chronic human african trypanosomiasis.</title>
        <authorList>
            <person name="Jackson A.P."/>
            <person name="Sanders M."/>
            <person name="Berry A."/>
            <person name="McQuillan J."/>
            <person name="Aslett M.A."/>
            <person name="Quail M.A."/>
            <person name="Chukualim B."/>
            <person name="Capewell P."/>
            <person name="MacLeod A."/>
            <person name="Melville S.E."/>
            <person name="Gibson W."/>
            <person name="Barry J.D."/>
            <person name="Berriman M."/>
            <person name="Hertz-Fowler C."/>
        </authorList>
    </citation>
    <scope>NUCLEOTIDE SEQUENCE [LARGE SCALE GENOMIC DNA]</scope>
    <source>
        <strain evidence="2">MHOM/CI/86/DAL972</strain>
    </source>
</reference>
<organism evidence="1 2">
    <name type="scientific">Trypanosoma brucei gambiense (strain MHOM/CI/86/DAL972)</name>
    <dbReference type="NCBI Taxonomy" id="679716"/>
    <lineage>
        <taxon>Eukaryota</taxon>
        <taxon>Discoba</taxon>
        <taxon>Euglenozoa</taxon>
        <taxon>Kinetoplastea</taxon>
        <taxon>Metakinetoplastina</taxon>
        <taxon>Trypanosomatida</taxon>
        <taxon>Trypanosomatidae</taxon>
        <taxon>Trypanosoma</taxon>
    </lineage>
</organism>
<dbReference type="EMBL" id="FN554968">
    <property type="protein sequence ID" value="CBH11105.1"/>
    <property type="molecule type" value="Genomic_DNA"/>
</dbReference>
<name>C9ZNX7_TRYB9</name>
<dbReference type="GeneID" id="23861230"/>
<sequence>MERKQKKTRSMYSFVVFFFSKKRKDFTAVLTSFLSFLLFCLLSFVPPTSQDVIKCIFTGEHHKKATEAWGTSAHINIHKHTHTHTKKKEAMKGKAKEGSERSCIKFAGLLVSVACLISCGME</sequence>
<dbReference type="VEuPathDB" id="TriTrypDB:Tbg972.5.2430"/>
<protein>
    <submittedName>
        <fullName evidence="1">T. brucei spp.-specific protein</fullName>
    </submittedName>
</protein>
<dbReference type="RefSeq" id="XP_011773392.1">
    <property type="nucleotide sequence ID" value="XM_011775090.1"/>
</dbReference>
<dbReference type="Proteomes" id="UP000002316">
    <property type="component" value="Chromosome 5"/>
</dbReference>
<dbReference type="KEGG" id="tbg:TbgDal_V2430"/>
<evidence type="ECO:0000313" key="2">
    <source>
        <dbReference type="Proteomes" id="UP000002316"/>
    </source>
</evidence>
<proteinExistence type="predicted"/>